<keyword evidence="2" id="KW-0732">Signal</keyword>
<feature type="signal peptide" evidence="2">
    <location>
        <begin position="1"/>
        <end position="21"/>
    </location>
</feature>
<reference evidence="3" key="1">
    <citation type="submission" date="2018-08" db="EMBL/GenBank/DDBJ databases">
        <title>Oryza glaberrima genomic DNA, chromosome 11, BAC clone:Ogla0032O08.</title>
        <authorList>
            <person name="Wu J."/>
            <person name="Kanamori H."/>
        </authorList>
    </citation>
    <scope>NUCLEOTIDE SEQUENCE</scope>
    <source>
        <strain evidence="3">IRGC104038</strain>
    </source>
</reference>
<gene>
    <name evidence="4" type="primary">Ogla0117M13.4</name>
    <name evidence="3" type="synonym">Ogla0032O08.16</name>
</gene>
<accession>A0A679BA56</accession>
<sequence>MVGPTSLFPLFLSISLSDVAGRSATRWRAACDGRGGRRAWRGGDVAVEGVTLEAEGGEGSRRGSGGRRRASWREWRPPPSFSPLWPPAEEAAEAHSGEAHRGGPVAEAGGARLGCRRLR</sequence>
<feature type="region of interest" description="Disordered" evidence="1">
    <location>
        <begin position="51"/>
        <end position="119"/>
    </location>
</feature>
<protein>
    <recommendedName>
        <fullName evidence="5">DUF834 domain-containing protein</fullName>
    </recommendedName>
</protein>
<reference evidence="4" key="2">
    <citation type="submission" date="2018-08" db="EMBL/GenBank/DDBJ databases">
        <title>Oryza glaberrima genomic DNA, chromosome 11, BAC clone:Ogla0117M13.</title>
        <authorList>
            <person name="Wu J."/>
            <person name="Kanamori H."/>
        </authorList>
    </citation>
    <scope>NUCLEOTIDE SEQUENCE</scope>
    <source>
        <strain evidence="4">IRGC104038</strain>
    </source>
</reference>
<organism evidence="4">
    <name type="scientific">Oryza glaberrima</name>
    <name type="common">African rice</name>
    <dbReference type="NCBI Taxonomy" id="4538"/>
    <lineage>
        <taxon>Eukaryota</taxon>
        <taxon>Viridiplantae</taxon>
        <taxon>Streptophyta</taxon>
        <taxon>Embryophyta</taxon>
        <taxon>Tracheophyta</taxon>
        <taxon>Spermatophyta</taxon>
        <taxon>Magnoliopsida</taxon>
        <taxon>Liliopsida</taxon>
        <taxon>Poales</taxon>
        <taxon>Poaceae</taxon>
        <taxon>BOP clade</taxon>
        <taxon>Oryzoideae</taxon>
        <taxon>Oryzeae</taxon>
        <taxon>Oryzinae</taxon>
        <taxon>Oryza</taxon>
    </lineage>
</organism>
<dbReference type="EMBL" id="AP018864">
    <property type="protein sequence ID" value="BBF89593.1"/>
    <property type="molecule type" value="Genomic_DNA"/>
</dbReference>
<dbReference type="EMBL" id="AP018865">
    <property type="protein sequence ID" value="BBF89597.1"/>
    <property type="molecule type" value="Genomic_DNA"/>
</dbReference>
<feature type="compositionally biased region" description="Pro residues" evidence="1">
    <location>
        <begin position="77"/>
        <end position="86"/>
    </location>
</feature>
<feature type="compositionally biased region" description="Basic and acidic residues" evidence="1">
    <location>
        <begin position="92"/>
        <end position="101"/>
    </location>
</feature>
<dbReference type="AlphaFoldDB" id="A0A679BA56"/>
<evidence type="ECO:0000313" key="3">
    <source>
        <dbReference type="EMBL" id="BBF89593.1"/>
    </source>
</evidence>
<evidence type="ECO:0000256" key="1">
    <source>
        <dbReference type="SAM" id="MobiDB-lite"/>
    </source>
</evidence>
<evidence type="ECO:0000256" key="2">
    <source>
        <dbReference type="SAM" id="SignalP"/>
    </source>
</evidence>
<evidence type="ECO:0000313" key="4">
    <source>
        <dbReference type="EMBL" id="BBF89597.1"/>
    </source>
</evidence>
<evidence type="ECO:0008006" key="5">
    <source>
        <dbReference type="Google" id="ProtNLM"/>
    </source>
</evidence>
<proteinExistence type="predicted"/>
<name>A0A679BA56_ORYGL</name>
<feature type="chain" id="PRO_5036162534" description="DUF834 domain-containing protein" evidence="2">
    <location>
        <begin position="22"/>
        <end position="119"/>
    </location>
</feature>